<accession>A0A8J5J6W9</accession>
<reference evidence="1" key="1">
    <citation type="submission" date="2021-01" db="EMBL/GenBank/DDBJ databases">
        <title>Phytophthora aleatoria, a newly-described species from Pinus radiata is distinct from Phytophthora cactorum isolates based on comparative genomics.</title>
        <authorList>
            <person name="Mcdougal R."/>
            <person name="Panda P."/>
            <person name="Williams N."/>
            <person name="Studholme D.J."/>
        </authorList>
    </citation>
    <scope>NUCLEOTIDE SEQUENCE</scope>
    <source>
        <strain evidence="1">NZFS 4037</strain>
    </source>
</reference>
<sequence>VILQIQALLTQDEVTREHSSTDAAGLVFEQIKSRLPFSSMSTKGRGRSNIHLTPIYRLPFQDLKSRSAKCTTFSLTFSMTWFLLDFVYQPFLHGGNSPVILHYDFQTKRQFCTTFSVEVQNLPPRY</sequence>
<dbReference type="AlphaFoldDB" id="A0A8J5J6W9"/>
<protein>
    <submittedName>
        <fullName evidence="1">Uncharacterized protein</fullName>
    </submittedName>
</protein>
<keyword evidence="2" id="KW-1185">Reference proteome</keyword>
<feature type="non-terminal residue" evidence="1">
    <location>
        <position position="126"/>
    </location>
</feature>
<dbReference type="Proteomes" id="UP000709295">
    <property type="component" value="Unassembled WGS sequence"/>
</dbReference>
<name>A0A8J5J6W9_9STRA</name>
<evidence type="ECO:0000313" key="2">
    <source>
        <dbReference type="Proteomes" id="UP000709295"/>
    </source>
</evidence>
<proteinExistence type="predicted"/>
<gene>
    <name evidence="1" type="ORF">JG688_00006776</name>
</gene>
<evidence type="ECO:0000313" key="1">
    <source>
        <dbReference type="EMBL" id="KAG6966414.1"/>
    </source>
</evidence>
<dbReference type="EMBL" id="JAENGY010000305">
    <property type="protein sequence ID" value="KAG6966414.1"/>
    <property type="molecule type" value="Genomic_DNA"/>
</dbReference>
<organism evidence="1 2">
    <name type="scientific">Phytophthora aleatoria</name>
    <dbReference type="NCBI Taxonomy" id="2496075"/>
    <lineage>
        <taxon>Eukaryota</taxon>
        <taxon>Sar</taxon>
        <taxon>Stramenopiles</taxon>
        <taxon>Oomycota</taxon>
        <taxon>Peronosporomycetes</taxon>
        <taxon>Peronosporales</taxon>
        <taxon>Peronosporaceae</taxon>
        <taxon>Phytophthora</taxon>
    </lineage>
</organism>
<comment type="caution">
    <text evidence="1">The sequence shown here is derived from an EMBL/GenBank/DDBJ whole genome shotgun (WGS) entry which is preliminary data.</text>
</comment>